<sequence>MPAERLTLHQRLGHRAGIAAVGLGLAALGGYLLAAGRERPGDRVVDPAALVEAPLVGAVAAVMAALLTVLAIRWLVSALADARLGARSPVGIAMLGVALKGIEGIARLHVRMVPNRRIRISVSLRPGADVAAVVSRLEESAVSRTRSAVGAPPDLPALVRVHVRRR</sequence>
<accession>D6Y786</accession>
<keyword evidence="1" id="KW-0472">Membrane</keyword>
<dbReference type="Proteomes" id="UP000006640">
    <property type="component" value="Chromosome"/>
</dbReference>
<protein>
    <recommendedName>
        <fullName evidence="4">Alkaline shock response membrane anchor protein AmaP</fullName>
    </recommendedName>
</protein>
<proteinExistence type="predicted"/>
<feature type="transmembrane region" description="Helical" evidence="1">
    <location>
        <begin position="12"/>
        <end position="34"/>
    </location>
</feature>
<feature type="transmembrane region" description="Helical" evidence="1">
    <location>
        <begin position="55"/>
        <end position="76"/>
    </location>
</feature>
<dbReference type="AlphaFoldDB" id="D6Y786"/>
<keyword evidence="1" id="KW-0812">Transmembrane</keyword>
<organism evidence="2 3">
    <name type="scientific">Thermobispora bispora (strain ATCC 19993 / DSM 43833 / CBS 139.67 / JCM 10125 / KCTC 9307 / NBRC 14880 / R51)</name>
    <dbReference type="NCBI Taxonomy" id="469371"/>
    <lineage>
        <taxon>Bacteria</taxon>
        <taxon>Bacillati</taxon>
        <taxon>Actinomycetota</taxon>
        <taxon>Actinomycetes</taxon>
        <taxon>Streptosporangiales</taxon>
        <taxon>Streptosporangiaceae</taxon>
        <taxon>Thermobispora</taxon>
    </lineage>
</organism>
<keyword evidence="3" id="KW-1185">Reference proteome</keyword>
<evidence type="ECO:0000313" key="2">
    <source>
        <dbReference type="EMBL" id="ADG87681.1"/>
    </source>
</evidence>
<evidence type="ECO:0008006" key="4">
    <source>
        <dbReference type="Google" id="ProtNLM"/>
    </source>
</evidence>
<dbReference type="RefSeq" id="WP_013131214.1">
    <property type="nucleotide sequence ID" value="NC_014165.1"/>
</dbReference>
<reference evidence="2 3" key="1">
    <citation type="submission" date="2010-01" db="EMBL/GenBank/DDBJ databases">
        <title>The complete genome of Thermobispora bispora DSM 43833.</title>
        <authorList>
            <consortium name="US DOE Joint Genome Institute (JGI-PGF)"/>
            <person name="Lucas S."/>
            <person name="Copeland A."/>
            <person name="Lapidus A."/>
            <person name="Glavina del Rio T."/>
            <person name="Dalin E."/>
            <person name="Tice H."/>
            <person name="Bruce D."/>
            <person name="Goodwin L."/>
            <person name="Pitluck S."/>
            <person name="Kyrpides N."/>
            <person name="Mavromatis K."/>
            <person name="Ivanova N."/>
            <person name="Mikhailova N."/>
            <person name="Chertkov O."/>
            <person name="Brettin T."/>
            <person name="Detter J.C."/>
            <person name="Han C."/>
            <person name="Larimer F."/>
            <person name="Land M."/>
            <person name="Hauser L."/>
            <person name="Markowitz V."/>
            <person name="Cheng J.-F."/>
            <person name="Hugenholtz P."/>
            <person name="Woyke T."/>
            <person name="Wu D."/>
            <person name="Jando M."/>
            <person name="Schneider S."/>
            <person name="Klenk H.-P."/>
            <person name="Eisen J.A."/>
        </authorList>
    </citation>
    <scope>NUCLEOTIDE SEQUENCE [LARGE SCALE GENOMIC DNA]</scope>
    <source>
        <strain evidence="3">ATCC 19993 / DSM 43833 / CBS 139.67 / JCM 10125 / KCTC 9307 / NBRC 14880 / R51</strain>
    </source>
</reference>
<dbReference type="HOGENOM" id="CLU_1667383_0_0_11"/>
<dbReference type="KEGG" id="tbi:Tbis_0958"/>
<dbReference type="EMBL" id="CP001874">
    <property type="protein sequence ID" value="ADG87681.1"/>
    <property type="molecule type" value="Genomic_DNA"/>
</dbReference>
<dbReference type="eggNOG" id="ENOG5030HNC">
    <property type="taxonomic scope" value="Bacteria"/>
</dbReference>
<dbReference type="OrthoDB" id="3540405at2"/>
<keyword evidence="1" id="KW-1133">Transmembrane helix</keyword>
<evidence type="ECO:0000256" key="1">
    <source>
        <dbReference type="SAM" id="Phobius"/>
    </source>
</evidence>
<evidence type="ECO:0000313" key="3">
    <source>
        <dbReference type="Proteomes" id="UP000006640"/>
    </source>
</evidence>
<gene>
    <name evidence="2" type="ordered locus">Tbis_0958</name>
</gene>
<name>D6Y786_THEBD</name>